<dbReference type="RefSeq" id="XP_028879910.1">
    <property type="nucleotide sequence ID" value="XM_029028786.1"/>
</dbReference>
<evidence type="ECO:0000313" key="2">
    <source>
        <dbReference type="Proteomes" id="UP000192257"/>
    </source>
</evidence>
<dbReference type="GeneID" id="39988566"/>
<accession>A0A1X0NM79</accession>
<dbReference type="Proteomes" id="UP000192257">
    <property type="component" value="Unassembled WGS sequence"/>
</dbReference>
<name>A0A1X0NM79_9TRYP</name>
<gene>
    <name evidence="1" type="ORF">TM35_000321590</name>
</gene>
<reference evidence="1 2" key="1">
    <citation type="submission" date="2017-03" db="EMBL/GenBank/DDBJ databases">
        <title>An alternative strategy for trypanosome survival in the mammalian bloodstream revealed through genome and transcriptome analysis of the ubiquitous bovine parasite Trypanosoma (Megatrypanum) theileri.</title>
        <authorList>
            <person name="Kelly S."/>
            <person name="Ivens A."/>
            <person name="Mott A."/>
            <person name="O'Neill E."/>
            <person name="Emms D."/>
            <person name="Macleod O."/>
            <person name="Voorheis P."/>
            <person name="Matthews J."/>
            <person name="Matthews K."/>
            <person name="Carrington M."/>
        </authorList>
    </citation>
    <scope>NUCLEOTIDE SEQUENCE [LARGE SCALE GENOMIC DNA]</scope>
    <source>
        <strain evidence="1">Edinburgh</strain>
    </source>
</reference>
<proteinExistence type="predicted"/>
<dbReference type="EMBL" id="NBCO01000032">
    <property type="protein sequence ID" value="ORC85844.1"/>
    <property type="molecule type" value="Genomic_DNA"/>
</dbReference>
<protein>
    <submittedName>
        <fullName evidence="1">Uncharacterized protein</fullName>
    </submittedName>
</protein>
<sequence>MAQRDSQGLKISWRLGKCMCLSKRLLFPHPFPTLLCTLKNFSPHHFSIYRIFLLTHRRKCSQMKIFFYLPRVFFSTSRATKKNLRIKFSLLKSRAIKFIP</sequence>
<organism evidence="1 2">
    <name type="scientific">Trypanosoma theileri</name>
    <dbReference type="NCBI Taxonomy" id="67003"/>
    <lineage>
        <taxon>Eukaryota</taxon>
        <taxon>Discoba</taxon>
        <taxon>Euglenozoa</taxon>
        <taxon>Kinetoplastea</taxon>
        <taxon>Metakinetoplastina</taxon>
        <taxon>Trypanosomatida</taxon>
        <taxon>Trypanosomatidae</taxon>
        <taxon>Trypanosoma</taxon>
    </lineage>
</organism>
<dbReference type="VEuPathDB" id="TriTrypDB:TM35_000321590"/>
<keyword evidence="2" id="KW-1185">Reference proteome</keyword>
<dbReference type="AlphaFoldDB" id="A0A1X0NM79"/>
<comment type="caution">
    <text evidence="1">The sequence shown here is derived from an EMBL/GenBank/DDBJ whole genome shotgun (WGS) entry which is preliminary data.</text>
</comment>
<evidence type="ECO:0000313" key="1">
    <source>
        <dbReference type="EMBL" id="ORC85844.1"/>
    </source>
</evidence>